<dbReference type="Proteomes" id="UP000183077">
    <property type="component" value="Unassembled WGS sequence"/>
</dbReference>
<reference evidence="2 3" key="1">
    <citation type="submission" date="2016-10" db="EMBL/GenBank/DDBJ databases">
        <authorList>
            <person name="de Groot N.N."/>
        </authorList>
    </citation>
    <scope>NUCLEOTIDE SEQUENCE [LARGE SCALE GENOMIC DNA]</scope>
    <source>
        <strain evidence="2 3">DSM 23048</strain>
    </source>
</reference>
<dbReference type="RefSeq" id="WP_244154509.1">
    <property type="nucleotide sequence ID" value="NZ_FNYS01000013.1"/>
</dbReference>
<accession>A0A1H6W824</accession>
<dbReference type="AlphaFoldDB" id="A0A1H6W824"/>
<feature type="domain" description="Cas9 alpha-helical lobe" evidence="1">
    <location>
        <begin position="14"/>
        <end position="76"/>
    </location>
</feature>
<dbReference type="InterPro" id="IPR040619">
    <property type="entry name" value="Cas9_alpha-helical_lobe"/>
</dbReference>
<proteinExistence type="predicted"/>
<evidence type="ECO:0000313" key="2">
    <source>
        <dbReference type="EMBL" id="SEJ13159.1"/>
    </source>
</evidence>
<keyword evidence="2" id="KW-0540">Nuclease</keyword>
<evidence type="ECO:0000259" key="1">
    <source>
        <dbReference type="Pfam" id="PF18470"/>
    </source>
</evidence>
<name>A0A1H6W824_9FLAO</name>
<keyword evidence="2" id="KW-0255">Endonuclease</keyword>
<keyword evidence="2" id="KW-0378">Hydrolase</keyword>
<dbReference type="GO" id="GO:0004519">
    <property type="term" value="F:endonuclease activity"/>
    <property type="evidence" value="ECO:0007669"/>
    <property type="project" value="UniProtKB-KW"/>
</dbReference>
<dbReference type="EMBL" id="FNYS01000013">
    <property type="protein sequence ID" value="SEJ13159.1"/>
    <property type="molecule type" value="Genomic_DNA"/>
</dbReference>
<protein>
    <submittedName>
        <fullName evidence="2">CRISPR-associated endonuclease Csn1</fullName>
    </submittedName>
</protein>
<organism evidence="2 3">
    <name type="scientific">Myroides marinus</name>
    <dbReference type="NCBI Taxonomy" id="703342"/>
    <lineage>
        <taxon>Bacteria</taxon>
        <taxon>Pseudomonadati</taxon>
        <taxon>Bacteroidota</taxon>
        <taxon>Flavobacteriia</taxon>
        <taxon>Flavobacteriales</taxon>
        <taxon>Flavobacteriaceae</taxon>
        <taxon>Myroides</taxon>
    </lineage>
</organism>
<evidence type="ECO:0000313" key="3">
    <source>
        <dbReference type="Proteomes" id="UP000183077"/>
    </source>
</evidence>
<dbReference type="Pfam" id="PF18470">
    <property type="entry name" value="Cas9_a"/>
    <property type="match status" value="1"/>
</dbReference>
<gene>
    <name evidence="2" type="ORF">SAMN04488018_11335</name>
</gene>
<dbReference type="GeneID" id="82258980"/>
<sequence>MYFNKETEIGPRVAPKSSLLFQEFKIWQVLSNILIRKKGSRKRKVSSNEQSTLFEEEKEIFKLNLNAKDTVYEELNLKDNLKTDRIIEILGYKPKDLGNQLFGN</sequence>